<sequence>MFNDNQAVLRETFSPSNGFKFASNEATIIFWNAFILSFLFSLSGACVYGSPPAELGRLSRCQCENRTLVLSSAKDKRAVFSPQFPRPYCANLHCQWRVFANTSHGSSSPSIHFSAKNIDLRHGRDFIIFDDKSNSAIASPSNSVIGNRASVNNHDTFFLLNSSSITRCTGNLPLCEYTSNGTTLTIFFISGSGLPDNFGFQGTVTIRDPYLPALVPTPDRWPLPLILLIIILIIALIALFIFFIYKAMQKRGNNRNEMPQNASKESTNQNDNIETSMAKETEKKTLLEKNNNNN</sequence>
<reference evidence="6" key="1">
    <citation type="submission" date="2022-01" db="EMBL/GenBank/DDBJ databases">
        <title>Genome Sequence Resource for Two Populations of Ditylenchus destructor, the Migratory Endoparasitic Phytonematode.</title>
        <authorList>
            <person name="Zhang H."/>
            <person name="Lin R."/>
            <person name="Xie B."/>
        </authorList>
    </citation>
    <scope>NUCLEOTIDE SEQUENCE</scope>
    <source>
        <strain evidence="6">BazhouSP</strain>
    </source>
</reference>
<comment type="caution">
    <text evidence="2">Lacks conserved residue(s) required for the propagation of feature annotation.</text>
</comment>
<evidence type="ECO:0000256" key="3">
    <source>
        <dbReference type="SAM" id="MobiDB-lite"/>
    </source>
</evidence>
<dbReference type="InterPro" id="IPR000859">
    <property type="entry name" value="CUB_dom"/>
</dbReference>
<evidence type="ECO:0000313" key="6">
    <source>
        <dbReference type="EMBL" id="KAI1723268.1"/>
    </source>
</evidence>
<feature type="compositionally biased region" description="Polar residues" evidence="3">
    <location>
        <begin position="255"/>
        <end position="275"/>
    </location>
</feature>
<evidence type="ECO:0000259" key="5">
    <source>
        <dbReference type="PROSITE" id="PS01180"/>
    </source>
</evidence>
<evidence type="ECO:0000256" key="1">
    <source>
        <dbReference type="ARBA" id="ARBA00023157"/>
    </source>
</evidence>
<dbReference type="EMBL" id="JAKKPZ010000003">
    <property type="protein sequence ID" value="KAI1723268.1"/>
    <property type="molecule type" value="Genomic_DNA"/>
</dbReference>
<keyword evidence="1" id="KW-1015">Disulfide bond</keyword>
<evidence type="ECO:0000256" key="4">
    <source>
        <dbReference type="SAM" id="Phobius"/>
    </source>
</evidence>
<feature type="transmembrane region" description="Helical" evidence="4">
    <location>
        <begin position="29"/>
        <end position="50"/>
    </location>
</feature>
<dbReference type="InterPro" id="IPR035914">
    <property type="entry name" value="Sperma_CUB_dom_sf"/>
</dbReference>
<keyword evidence="7" id="KW-1185">Reference proteome</keyword>
<evidence type="ECO:0000313" key="7">
    <source>
        <dbReference type="Proteomes" id="UP001201812"/>
    </source>
</evidence>
<feature type="domain" description="CUB" evidence="5">
    <location>
        <begin position="63"/>
        <end position="207"/>
    </location>
</feature>
<comment type="caution">
    <text evidence="6">The sequence shown here is derived from an EMBL/GenBank/DDBJ whole genome shotgun (WGS) entry which is preliminary data.</text>
</comment>
<dbReference type="Gene3D" id="2.60.120.290">
    <property type="entry name" value="Spermadhesin, CUB domain"/>
    <property type="match status" value="1"/>
</dbReference>
<gene>
    <name evidence="6" type="ORF">DdX_03420</name>
</gene>
<protein>
    <recommendedName>
        <fullName evidence="5">CUB domain-containing protein</fullName>
    </recommendedName>
</protein>
<keyword evidence="4" id="KW-0812">Transmembrane</keyword>
<dbReference type="SUPFAM" id="SSF49854">
    <property type="entry name" value="Spermadhesin, CUB domain"/>
    <property type="match status" value="1"/>
</dbReference>
<name>A0AAD4NEY5_9BILA</name>
<keyword evidence="4" id="KW-1133">Transmembrane helix</keyword>
<evidence type="ECO:0000256" key="2">
    <source>
        <dbReference type="PROSITE-ProRule" id="PRU00059"/>
    </source>
</evidence>
<feature type="transmembrane region" description="Helical" evidence="4">
    <location>
        <begin position="221"/>
        <end position="245"/>
    </location>
</feature>
<accession>A0AAD4NEY5</accession>
<feature type="compositionally biased region" description="Basic and acidic residues" evidence="3">
    <location>
        <begin position="277"/>
        <end position="287"/>
    </location>
</feature>
<feature type="region of interest" description="Disordered" evidence="3">
    <location>
        <begin position="254"/>
        <end position="294"/>
    </location>
</feature>
<keyword evidence="4" id="KW-0472">Membrane</keyword>
<dbReference type="PROSITE" id="PS01180">
    <property type="entry name" value="CUB"/>
    <property type="match status" value="1"/>
</dbReference>
<dbReference type="Proteomes" id="UP001201812">
    <property type="component" value="Unassembled WGS sequence"/>
</dbReference>
<dbReference type="AlphaFoldDB" id="A0AAD4NEY5"/>
<proteinExistence type="predicted"/>
<organism evidence="6 7">
    <name type="scientific">Ditylenchus destructor</name>
    <dbReference type="NCBI Taxonomy" id="166010"/>
    <lineage>
        <taxon>Eukaryota</taxon>
        <taxon>Metazoa</taxon>
        <taxon>Ecdysozoa</taxon>
        <taxon>Nematoda</taxon>
        <taxon>Chromadorea</taxon>
        <taxon>Rhabditida</taxon>
        <taxon>Tylenchina</taxon>
        <taxon>Tylenchomorpha</taxon>
        <taxon>Sphaerularioidea</taxon>
        <taxon>Anguinidae</taxon>
        <taxon>Anguininae</taxon>
        <taxon>Ditylenchus</taxon>
    </lineage>
</organism>